<gene>
    <name evidence="2" type="ORF">PBT88_08420</name>
</gene>
<feature type="signal peptide" evidence="1">
    <location>
        <begin position="1"/>
        <end position="23"/>
    </location>
</feature>
<dbReference type="RefSeq" id="WP_270078747.1">
    <property type="nucleotide sequence ID" value="NZ_CP115174.1"/>
</dbReference>
<keyword evidence="1" id="KW-0732">Signal</keyword>
<protein>
    <recommendedName>
        <fullName evidence="4">Preprotein translocase subunit YajC</fullName>
    </recommendedName>
</protein>
<sequence>MRRIVLPSAWLGMLALVAAPAAARTTITPYIEVQQVFTADLSGHDQDAVTYTGLSAGVDATLDGKHVQGQIDYRYDHYFAWSHKYQDSDVHQGLGVLVYQPTPELSFNAAGIATRTSGNYGRRAPAFIAGDTSNTQQIYSAQVGPSYATNFGDLAFNADYRFAWTRASDGDGSLDLGPGQPVLQDNFTTTDHVVDASIGTKPGGLGLPVGLTLSGGASRDQIHFLGGRMDDYYGRADITVPITPAIAAVGGVGYERNRAGQDAILTDADGNAILDDKRHLQGDHSKKRLLSYDQDGLIWDVGVLWRPSARTSLEVRGGKRWGETVVTGHFQHQIDPNSTVEVVAYDDVTSFGRQLSSGVGSLPSNFSSFAAPIPTTLAGCVFGANGGQGGCLPALSSASSDFYRSRGVYANWSTSHGLWTYGIGVDYDHRHYLQPDFGPTIANLNAANSQSVTANGVAVRKLTPVSSVSFTGVGGWYDDDALNSSSYWVYGGALSYYRGFGEHLSGTASVSIFSGSGENRSNDVVGTGMVSVRYTM</sequence>
<proteinExistence type="predicted"/>
<dbReference type="SUPFAM" id="SSF56935">
    <property type="entry name" value="Porins"/>
    <property type="match status" value="1"/>
</dbReference>
<dbReference type="EMBL" id="CP115174">
    <property type="protein sequence ID" value="WBO24118.1"/>
    <property type="molecule type" value="Genomic_DNA"/>
</dbReference>
<keyword evidence="3" id="KW-1185">Reference proteome</keyword>
<reference evidence="2 3" key="1">
    <citation type="submission" date="2022-12" db="EMBL/GenBank/DDBJ databases">
        <title>Sphingomonas abieness sp. nov., an endophytic bacterium isolated from Abies koreana.</title>
        <authorList>
            <person name="Jiang L."/>
            <person name="Lee J."/>
        </authorList>
    </citation>
    <scope>NUCLEOTIDE SEQUENCE [LARGE SCALE GENOMIC DNA]</scope>
    <source>
        <strain evidence="3">PAMB 00755</strain>
    </source>
</reference>
<name>A0ABY7NTY8_9SPHN</name>
<dbReference type="Proteomes" id="UP001210865">
    <property type="component" value="Chromosome"/>
</dbReference>
<organism evidence="2 3">
    <name type="scientific">Sphingomonas abietis</name>
    <dbReference type="NCBI Taxonomy" id="3012344"/>
    <lineage>
        <taxon>Bacteria</taxon>
        <taxon>Pseudomonadati</taxon>
        <taxon>Pseudomonadota</taxon>
        <taxon>Alphaproteobacteria</taxon>
        <taxon>Sphingomonadales</taxon>
        <taxon>Sphingomonadaceae</taxon>
        <taxon>Sphingomonas</taxon>
    </lineage>
</organism>
<evidence type="ECO:0008006" key="4">
    <source>
        <dbReference type="Google" id="ProtNLM"/>
    </source>
</evidence>
<evidence type="ECO:0000313" key="2">
    <source>
        <dbReference type="EMBL" id="WBO24118.1"/>
    </source>
</evidence>
<evidence type="ECO:0000256" key="1">
    <source>
        <dbReference type="SAM" id="SignalP"/>
    </source>
</evidence>
<feature type="chain" id="PRO_5045662103" description="Preprotein translocase subunit YajC" evidence="1">
    <location>
        <begin position="24"/>
        <end position="536"/>
    </location>
</feature>
<evidence type="ECO:0000313" key="3">
    <source>
        <dbReference type="Proteomes" id="UP001210865"/>
    </source>
</evidence>
<accession>A0ABY7NTY8</accession>